<gene>
    <name evidence="1" type="ordered locus">Sgly_0354</name>
</gene>
<name>F0SXH4_SYNGF</name>
<dbReference type="AlphaFoldDB" id="F0SXH4"/>
<reference evidence="1 2" key="1">
    <citation type="journal article" date="2011" name="Stand. Genomic Sci.">
        <title>Complete genome sequence of Syntrophobotulus glycolicus type strain (FlGlyR).</title>
        <authorList>
            <person name="Han C."/>
            <person name="Mwirichia R."/>
            <person name="Chertkov O."/>
            <person name="Held B."/>
            <person name="Lapidus A."/>
            <person name="Nolan M."/>
            <person name="Lucas S."/>
            <person name="Hammon N."/>
            <person name="Deshpande S."/>
            <person name="Cheng J.F."/>
            <person name="Tapia R."/>
            <person name="Goodwin L."/>
            <person name="Pitluck S."/>
            <person name="Huntemann M."/>
            <person name="Liolios K."/>
            <person name="Ivanova N."/>
            <person name="Pagani I."/>
            <person name="Mavromatis K."/>
            <person name="Ovchinikova G."/>
            <person name="Pati A."/>
            <person name="Chen A."/>
            <person name="Palaniappan K."/>
            <person name="Land M."/>
            <person name="Hauser L."/>
            <person name="Brambilla E.M."/>
            <person name="Rohde M."/>
            <person name="Spring S."/>
            <person name="Sikorski J."/>
            <person name="Goker M."/>
            <person name="Woyke T."/>
            <person name="Bristow J."/>
            <person name="Eisen J.A."/>
            <person name="Markowitz V."/>
            <person name="Hugenholtz P."/>
            <person name="Kyrpides N.C."/>
            <person name="Klenk H.P."/>
            <person name="Detter J.C."/>
        </authorList>
    </citation>
    <scope>NUCLEOTIDE SEQUENCE [LARGE SCALE GENOMIC DNA]</scope>
    <source>
        <strain evidence="2">DSM 8271 / FlGlyR</strain>
    </source>
</reference>
<sequence>MDLEKRIEAMEKKMAALEGQVQKRPEKIILEIDGETLSTVLKKNHD</sequence>
<dbReference type="Proteomes" id="UP000007488">
    <property type="component" value="Chromosome"/>
</dbReference>
<evidence type="ECO:0000313" key="1">
    <source>
        <dbReference type="EMBL" id="ADY54720.1"/>
    </source>
</evidence>
<dbReference type="KEGG" id="sgy:Sgly_0354"/>
<reference evidence="2" key="2">
    <citation type="submission" date="2011-02" db="EMBL/GenBank/DDBJ databases">
        <title>The complete genome of Syntrophobotulus glycolicus DSM 8271.</title>
        <authorList>
            <person name="Lucas S."/>
            <person name="Copeland A."/>
            <person name="Lapidus A."/>
            <person name="Bruce D."/>
            <person name="Goodwin L."/>
            <person name="Pitluck S."/>
            <person name="Kyrpides N."/>
            <person name="Mavromatis K."/>
            <person name="Pagani I."/>
            <person name="Ivanova N."/>
            <person name="Mikhailova N."/>
            <person name="Chertkov O."/>
            <person name="Held B."/>
            <person name="Detter J.C."/>
            <person name="Tapia R."/>
            <person name="Han C."/>
            <person name="Land M."/>
            <person name="Hauser L."/>
            <person name="Markowitz V."/>
            <person name="Cheng J.-F."/>
            <person name="Hugenholtz P."/>
            <person name="Woyke T."/>
            <person name="Wu D."/>
            <person name="Spring S."/>
            <person name="Schroeder M."/>
            <person name="Brambilla E."/>
            <person name="Klenk H.-P."/>
            <person name="Eisen J.A."/>
        </authorList>
    </citation>
    <scope>NUCLEOTIDE SEQUENCE [LARGE SCALE GENOMIC DNA]</scope>
    <source>
        <strain evidence="2">DSM 8271 / FlGlyR</strain>
    </source>
</reference>
<organism evidence="1 2">
    <name type="scientific">Syntrophobotulus glycolicus (strain DSM 8271 / FlGlyR)</name>
    <dbReference type="NCBI Taxonomy" id="645991"/>
    <lineage>
        <taxon>Bacteria</taxon>
        <taxon>Bacillati</taxon>
        <taxon>Bacillota</taxon>
        <taxon>Clostridia</taxon>
        <taxon>Eubacteriales</taxon>
        <taxon>Desulfitobacteriaceae</taxon>
        <taxon>Syntrophobotulus</taxon>
    </lineage>
</organism>
<dbReference type="HOGENOM" id="CLU_3189981_0_0_9"/>
<protein>
    <submittedName>
        <fullName evidence="1">Uncharacterized protein</fullName>
    </submittedName>
</protein>
<keyword evidence="2" id="KW-1185">Reference proteome</keyword>
<dbReference type="STRING" id="645991.Sgly_0354"/>
<proteinExistence type="predicted"/>
<accession>F0SXH4</accession>
<evidence type="ECO:0000313" key="2">
    <source>
        <dbReference type="Proteomes" id="UP000007488"/>
    </source>
</evidence>
<dbReference type="EMBL" id="CP002547">
    <property type="protein sequence ID" value="ADY54720.1"/>
    <property type="molecule type" value="Genomic_DNA"/>
</dbReference>